<evidence type="ECO:0000313" key="4">
    <source>
        <dbReference type="Proteomes" id="UP001292084"/>
    </source>
</evidence>
<feature type="domain" description="DUF4179" evidence="2">
    <location>
        <begin position="43"/>
        <end position="126"/>
    </location>
</feature>
<dbReference type="RefSeq" id="WP_322419733.1">
    <property type="nucleotide sequence ID" value="NZ_JAXQNN010000001.1"/>
</dbReference>
<keyword evidence="4" id="KW-1185">Reference proteome</keyword>
<organism evidence="3 4">
    <name type="scientific">Jeotgalibacillus haloalkalitolerans</name>
    <dbReference type="NCBI Taxonomy" id="3104292"/>
    <lineage>
        <taxon>Bacteria</taxon>
        <taxon>Bacillati</taxon>
        <taxon>Bacillota</taxon>
        <taxon>Bacilli</taxon>
        <taxon>Bacillales</taxon>
        <taxon>Caryophanaceae</taxon>
        <taxon>Jeotgalibacillus</taxon>
    </lineage>
</organism>
<feature type="transmembrane region" description="Helical" evidence="1">
    <location>
        <begin position="44"/>
        <end position="63"/>
    </location>
</feature>
<gene>
    <name evidence="3" type="ORF">UFB30_00605</name>
</gene>
<accession>A0ABU5KHJ4</accession>
<keyword evidence="1" id="KW-0812">Transmembrane</keyword>
<dbReference type="Proteomes" id="UP001292084">
    <property type="component" value="Unassembled WGS sequence"/>
</dbReference>
<protein>
    <submittedName>
        <fullName evidence="3">DUF4179 domain-containing protein</fullName>
    </submittedName>
</protein>
<name>A0ABU5KHJ4_9BACL</name>
<comment type="caution">
    <text evidence="3">The sequence shown here is derived from an EMBL/GenBank/DDBJ whole genome shotgun (WGS) entry which is preliminary data.</text>
</comment>
<dbReference type="Gene3D" id="2.60.40.1630">
    <property type="entry name" value="bacillus anthracis domain"/>
    <property type="match status" value="1"/>
</dbReference>
<proteinExistence type="predicted"/>
<keyword evidence="1" id="KW-0472">Membrane</keyword>
<dbReference type="InterPro" id="IPR025436">
    <property type="entry name" value="DUF4179"/>
</dbReference>
<dbReference type="Pfam" id="PF13786">
    <property type="entry name" value="DUF4179"/>
    <property type="match status" value="1"/>
</dbReference>
<evidence type="ECO:0000313" key="3">
    <source>
        <dbReference type="EMBL" id="MDZ5710692.1"/>
    </source>
</evidence>
<keyword evidence="1" id="KW-1133">Transmembrane helix</keyword>
<evidence type="ECO:0000259" key="2">
    <source>
        <dbReference type="Pfam" id="PF13786"/>
    </source>
</evidence>
<evidence type="ECO:0000256" key="1">
    <source>
        <dbReference type="SAM" id="Phobius"/>
    </source>
</evidence>
<sequence length="462" mass="51379">MLNKERIEREIEEIEFPKEDVFNAIDRGISRGKKRTYQSRMKKAGVFSSAAAAAFLASGLLFAPVSNVLAAVPVIGGIYEKYSMQIGQELFSSGLITGLDETAEEKGVAVKITSAYYDGNVIGISFLAEGGNPETDEEGPEAGYNIHLFDGKDQSQWSASMGELKETDEGYAGAVEFYSPNAELPENFTLPLTFNYVNGVHGSWKFDVPVEKIPAETFALTGESTFDDYKLKMNSMTKGAATTLLYYTVELPLKGKGDTVELTVFDNDGERLSKRNADILSTEIQDGKVIKEVRELLSSKIDENIAHLTVKPEIRMRDDHALHSLNTNSPFTVESERFDYQIQVNEVQQDGNEISVDFDISGIEDGAFRDDILQNFADFVTLMPSDQVKRDDNNELMMNEMIEHWVLSDQAVRIGDDLRFKSTFQVEGNANNYDVMVPFDSFSGNSLVEMEAFEASISSVNQ</sequence>
<dbReference type="EMBL" id="JAXQNN010000001">
    <property type="protein sequence ID" value="MDZ5710692.1"/>
    <property type="molecule type" value="Genomic_DNA"/>
</dbReference>
<reference evidence="3 4" key="1">
    <citation type="submission" date="2023-12" db="EMBL/GenBank/DDBJ databases">
        <title>Jeotgalibacillus haloalkaliphilus sp. nov., a novel salt-tolerant bacteria, isolated from the estuary of the Fenhe River into the Yellow River.</title>
        <authorList>
            <person name="Li Y."/>
        </authorList>
    </citation>
    <scope>NUCLEOTIDE SEQUENCE [LARGE SCALE GENOMIC DNA]</scope>
    <source>
        <strain evidence="3 4">HH7-29</strain>
    </source>
</reference>